<gene>
    <name evidence="2" type="ORF">Plo01_01040</name>
</gene>
<protein>
    <recommendedName>
        <fullName evidence="4">DUF72 domain-containing protein</fullName>
    </recommendedName>
</protein>
<evidence type="ECO:0000313" key="2">
    <source>
        <dbReference type="EMBL" id="GIH73675.1"/>
    </source>
</evidence>
<dbReference type="SUPFAM" id="SSF117396">
    <property type="entry name" value="TM1631-like"/>
    <property type="match status" value="1"/>
</dbReference>
<name>A0A8J3RFB4_9ACTN</name>
<keyword evidence="3" id="KW-1185">Reference proteome</keyword>
<evidence type="ECO:0008006" key="4">
    <source>
        <dbReference type="Google" id="ProtNLM"/>
    </source>
</evidence>
<dbReference type="Gene3D" id="3.20.20.410">
    <property type="entry name" value="Protein of unknown function UPF0759"/>
    <property type="match status" value="1"/>
</dbReference>
<dbReference type="InterPro" id="IPR002763">
    <property type="entry name" value="DUF72"/>
</dbReference>
<dbReference type="PANTHER" id="PTHR30348">
    <property type="entry name" value="UNCHARACTERIZED PROTEIN YECE"/>
    <property type="match status" value="1"/>
</dbReference>
<evidence type="ECO:0000256" key="1">
    <source>
        <dbReference type="SAM" id="MobiDB-lite"/>
    </source>
</evidence>
<accession>A0A8J3RFB4</accession>
<sequence>MAASAQTARPAPTARPARSPSAPGTGVLVGTASWTDRSLLDSGWYPDDVSTPAGRLAYYASRFPLVEVDATYYHPPSRRTVESWRDRTPAGFVFNIKAFSLLTGHPTRVASLYKDLRETLGDPGGTGNVYARDLDPEIVEEVWRRFLDTLAPLHEAGKLGAVLLQFPPWFPAGERNRRHVLECVRRCAPFRACVEFRNRTWMEEDGRERTLDFLASHDIPYVSVDMPQGHPSSIPPVLAATADLAVVRFHGHSEKWTSKKIEERFAYLYSEAELEHWAGRLRAFSREAETVHVLMNNCCRDNAQRNAARMAELLGDLAAEETGPNDRPRPAASR</sequence>
<feature type="region of interest" description="Disordered" evidence="1">
    <location>
        <begin position="1"/>
        <end position="27"/>
    </location>
</feature>
<dbReference type="EMBL" id="BOOH01000001">
    <property type="protein sequence ID" value="GIH73675.1"/>
    <property type="molecule type" value="Genomic_DNA"/>
</dbReference>
<dbReference type="PANTHER" id="PTHR30348:SF13">
    <property type="entry name" value="UPF0759 PROTEIN YUNF"/>
    <property type="match status" value="1"/>
</dbReference>
<dbReference type="AlphaFoldDB" id="A0A8J3RFB4"/>
<dbReference type="RefSeq" id="WP_203888426.1">
    <property type="nucleotide sequence ID" value="NZ_BOOH01000001.1"/>
</dbReference>
<dbReference type="Pfam" id="PF01904">
    <property type="entry name" value="DUF72"/>
    <property type="match status" value="1"/>
</dbReference>
<organism evidence="2 3">
    <name type="scientific">Planobispora longispora</name>
    <dbReference type="NCBI Taxonomy" id="28887"/>
    <lineage>
        <taxon>Bacteria</taxon>
        <taxon>Bacillati</taxon>
        <taxon>Actinomycetota</taxon>
        <taxon>Actinomycetes</taxon>
        <taxon>Streptosporangiales</taxon>
        <taxon>Streptosporangiaceae</taxon>
        <taxon>Planobispora</taxon>
    </lineage>
</organism>
<dbReference type="Proteomes" id="UP000616724">
    <property type="component" value="Unassembled WGS sequence"/>
</dbReference>
<evidence type="ECO:0000313" key="3">
    <source>
        <dbReference type="Proteomes" id="UP000616724"/>
    </source>
</evidence>
<proteinExistence type="predicted"/>
<feature type="compositionally biased region" description="Low complexity" evidence="1">
    <location>
        <begin position="1"/>
        <end position="23"/>
    </location>
</feature>
<reference evidence="2 3" key="1">
    <citation type="submission" date="2021-01" db="EMBL/GenBank/DDBJ databases">
        <title>Whole genome shotgun sequence of Planobispora longispora NBRC 13918.</title>
        <authorList>
            <person name="Komaki H."/>
            <person name="Tamura T."/>
        </authorList>
    </citation>
    <scope>NUCLEOTIDE SEQUENCE [LARGE SCALE GENOMIC DNA]</scope>
    <source>
        <strain evidence="2 3">NBRC 13918</strain>
    </source>
</reference>
<comment type="caution">
    <text evidence="2">The sequence shown here is derived from an EMBL/GenBank/DDBJ whole genome shotgun (WGS) entry which is preliminary data.</text>
</comment>
<dbReference type="InterPro" id="IPR036520">
    <property type="entry name" value="UPF0759_sf"/>
</dbReference>